<organism evidence="2 3">
    <name type="scientific">Benzoatithermus flavus</name>
    <dbReference type="NCBI Taxonomy" id="3108223"/>
    <lineage>
        <taxon>Bacteria</taxon>
        <taxon>Pseudomonadati</taxon>
        <taxon>Pseudomonadota</taxon>
        <taxon>Alphaproteobacteria</taxon>
        <taxon>Geminicoccales</taxon>
        <taxon>Geminicoccaceae</taxon>
        <taxon>Benzoatithermus</taxon>
    </lineage>
</organism>
<accession>A0ABU8XYH4</accession>
<dbReference type="Gene3D" id="3.40.30.10">
    <property type="entry name" value="Glutaredoxin"/>
    <property type="match status" value="1"/>
</dbReference>
<reference evidence="2 3" key="1">
    <citation type="submission" date="2024-01" db="EMBL/GenBank/DDBJ databases">
        <title>Multi-omics insights into the function and evolution of sodium benzoate biodegradation pathways in Benzoatithermus flavus gen. nov., sp. nov. from hot spring.</title>
        <authorList>
            <person name="Hu C.-J."/>
            <person name="Li W.-J."/>
        </authorList>
    </citation>
    <scope>NUCLEOTIDE SEQUENCE [LARGE SCALE GENOMIC DNA]</scope>
    <source>
        <strain evidence="2 3">SYSU G07066</strain>
    </source>
</reference>
<proteinExistence type="predicted"/>
<protein>
    <submittedName>
        <fullName evidence="2">Thioredoxin domain-containing protein</fullName>
    </submittedName>
</protein>
<evidence type="ECO:0000313" key="3">
    <source>
        <dbReference type="Proteomes" id="UP001375743"/>
    </source>
</evidence>
<dbReference type="Pfam" id="PF03190">
    <property type="entry name" value="Thioredox_DsbH"/>
    <property type="match status" value="1"/>
</dbReference>
<feature type="domain" description="Spermatogenesis-associated protein 20-like TRX" evidence="1">
    <location>
        <begin position="3"/>
        <end position="163"/>
    </location>
</feature>
<dbReference type="PIRSF" id="PIRSF006402">
    <property type="entry name" value="UCP006402_thioredoxin"/>
    <property type="match status" value="1"/>
</dbReference>
<dbReference type="Gene3D" id="1.50.10.10">
    <property type="match status" value="1"/>
</dbReference>
<evidence type="ECO:0000259" key="1">
    <source>
        <dbReference type="Pfam" id="PF03190"/>
    </source>
</evidence>
<dbReference type="Proteomes" id="UP001375743">
    <property type="component" value="Unassembled WGS sequence"/>
</dbReference>
<evidence type="ECO:0000313" key="2">
    <source>
        <dbReference type="EMBL" id="MEK0085440.1"/>
    </source>
</evidence>
<dbReference type="CDD" id="cd02955">
    <property type="entry name" value="SSP411"/>
    <property type="match status" value="1"/>
</dbReference>
<dbReference type="InterPro" id="IPR008928">
    <property type="entry name" value="6-hairpin_glycosidase_sf"/>
</dbReference>
<dbReference type="SUPFAM" id="SSF52833">
    <property type="entry name" value="Thioredoxin-like"/>
    <property type="match status" value="1"/>
</dbReference>
<dbReference type="InterPro" id="IPR004879">
    <property type="entry name" value="Ssp411-like_TRX"/>
</dbReference>
<keyword evidence="3" id="KW-1185">Reference proteome</keyword>
<comment type="caution">
    <text evidence="2">The sequence shown here is derived from an EMBL/GenBank/DDBJ whole genome shotgun (WGS) entry which is preliminary data.</text>
</comment>
<dbReference type="RefSeq" id="WP_418161289.1">
    <property type="nucleotide sequence ID" value="NZ_JBBLZC010000027.1"/>
</dbReference>
<gene>
    <name evidence="2" type="ORF">U1T56_19990</name>
</gene>
<dbReference type="InterPro" id="IPR012341">
    <property type="entry name" value="6hp_glycosidase-like_sf"/>
</dbReference>
<sequence>MANALAQATSPYLLQHADNPVDWQEWGEPALARAKAENKPILLSIGYAACHWCHVMAHESFENPDIAALMNRHFVNIKVDREERPDLDAVYQQALALMGQQGGWPLTMFLSPDGEPFWGGTYFPPEPRYGRPGFPQILEQVAELWRSGNERIQSNRDAIAQALRRLSAPMPGEMPTPELAEEVARQLADQFDTIHGGIGDAPKFPQAPILRLIWDTSLRTGDPTLRHRIVHTLNRISQGGIYDHLGGGYARYAVDAAWLVPHFEKMLYDNAQLFELLGSAWAATGEPLFRARAEETVGWLTREMMVEGAFASSLDADSEGEEGKFYVWDAAEIDRLLGPDARAFRLAYGVTAAGNWEGKNILHRLHEPGLPAGAAAERLARCRQVLLEARETRVRPGRDDKVLADWNGLMIAALAEAAGFFGRPDWLELARSAFAAVLRHMSEDDRLFHSWRAGRRLPMAFLDDYAQMSRAALALFGQTGESTYLDRARAWALRCRQDFRDPAGGYFLSPPSAEGPVVRPKNAHDGPTPSAVGTLAEVLAKLWHLTGEDDYRAEAEAILTAFAGDAERSLHSHATLLLAATILAEPVQIVVIGDEATPGFTELFRVAAEAAMPGRILCRIPPGRGLPASHPAAGKDLLAGRAAAYVCVGTTCEAPVADPAVLRDRLTAPIAAH</sequence>
<dbReference type="InterPro" id="IPR024705">
    <property type="entry name" value="Ssp411"/>
</dbReference>
<dbReference type="SUPFAM" id="SSF48208">
    <property type="entry name" value="Six-hairpin glycosidases"/>
    <property type="match status" value="1"/>
</dbReference>
<dbReference type="PANTHER" id="PTHR42899">
    <property type="entry name" value="SPERMATOGENESIS-ASSOCIATED PROTEIN 20"/>
    <property type="match status" value="1"/>
</dbReference>
<name>A0ABU8XYH4_9PROT</name>
<dbReference type="EMBL" id="JBBLZC010000027">
    <property type="protein sequence ID" value="MEK0085440.1"/>
    <property type="molecule type" value="Genomic_DNA"/>
</dbReference>
<dbReference type="InterPro" id="IPR036249">
    <property type="entry name" value="Thioredoxin-like_sf"/>
</dbReference>
<dbReference type="PANTHER" id="PTHR42899:SF1">
    <property type="entry name" value="SPERMATOGENESIS-ASSOCIATED PROTEIN 20"/>
    <property type="match status" value="1"/>
</dbReference>